<sequence>MPSNTNDKPDPSLYPVPQLGNFQKFWDELRSISPQDNPKRYQHKEEALKKLYFLRDTSRLSKIGEKLSAMRYSSDGNRVDDYRMIIYVLDMRCSIIYHPFWNLASRQCGKLKSAEFVWETCKDLLGWFYDKYINEKYLGKIFPPQIPPAADQAFKDCLKQFAIPSPEMTWTNVKKYDIQSDFNEWCKFMDLKNGLSKPDLADASPNPLQMTSTTQKSQRVDRSTYRSPNPSTMIATTQKPRRVDRFVCPTPNPSTMTSNTQNSRQVDQPVYQYPQIGDFVKFYDQFKELEDKKHRHLYKEALEEIYLLHTPREDATVRLQAVGEKLKSAQLRNLPVFQPIVDILDMRASIVCHPFWDLEGRPDGLELQPKKVSIRKASKEVLDWFHKNYTKDDPRAIPQDKLKLVQECREKFCVLCTKNTWIDVRKYDVQLSFKAWFEFVSHKQDISMLGGSPNLRD</sequence>
<dbReference type="AlphaFoldDB" id="A0AAD4KUC7"/>
<proteinExistence type="predicted"/>
<evidence type="ECO:0000313" key="3">
    <source>
        <dbReference type="Proteomes" id="UP001201262"/>
    </source>
</evidence>
<organism evidence="2 3">
    <name type="scientific">Talaromyces proteolyticus</name>
    <dbReference type="NCBI Taxonomy" id="1131652"/>
    <lineage>
        <taxon>Eukaryota</taxon>
        <taxon>Fungi</taxon>
        <taxon>Dikarya</taxon>
        <taxon>Ascomycota</taxon>
        <taxon>Pezizomycotina</taxon>
        <taxon>Eurotiomycetes</taxon>
        <taxon>Eurotiomycetidae</taxon>
        <taxon>Eurotiales</taxon>
        <taxon>Trichocomaceae</taxon>
        <taxon>Talaromyces</taxon>
        <taxon>Talaromyces sect. Bacilispori</taxon>
    </lineage>
</organism>
<gene>
    <name evidence="2" type="ORF">BGW36DRAFT_462132</name>
</gene>
<accession>A0AAD4KUC7</accession>
<name>A0AAD4KUC7_9EURO</name>
<evidence type="ECO:0000256" key="1">
    <source>
        <dbReference type="SAM" id="MobiDB-lite"/>
    </source>
</evidence>
<dbReference type="Proteomes" id="UP001201262">
    <property type="component" value="Unassembled WGS sequence"/>
</dbReference>
<dbReference type="RefSeq" id="XP_046071162.1">
    <property type="nucleotide sequence ID" value="XM_046222156.1"/>
</dbReference>
<evidence type="ECO:0000313" key="2">
    <source>
        <dbReference type="EMBL" id="KAH8696224.1"/>
    </source>
</evidence>
<protein>
    <submittedName>
        <fullName evidence="2">Uncharacterized protein</fullName>
    </submittedName>
</protein>
<feature type="compositionally biased region" description="Polar residues" evidence="1">
    <location>
        <begin position="206"/>
        <end position="217"/>
    </location>
</feature>
<reference evidence="2" key="1">
    <citation type="submission" date="2021-12" db="EMBL/GenBank/DDBJ databases">
        <title>Convergent genome expansion in fungi linked to evolution of root-endophyte symbiosis.</title>
        <authorList>
            <consortium name="DOE Joint Genome Institute"/>
            <person name="Ke Y.-H."/>
            <person name="Bonito G."/>
            <person name="Liao H.-L."/>
            <person name="Looney B."/>
            <person name="Rojas-Flechas A."/>
            <person name="Nash J."/>
            <person name="Hameed K."/>
            <person name="Schadt C."/>
            <person name="Martin F."/>
            <person name="Crous P.W."/>
            <person name="Miettinen O."/>
            <person name="Magnuson J.K."/>
            <person name="Labbe J."/>
            <person name="Jacobson D."/>
            <person name="Doktycz M.J."/>
            <person name="Veneault-Fourrey C."/>
            <person name="Kuo A."/>
            <person name="Mondo S."/>
            <person name="Calhoun S."/>
            <person name="Riley R."/>
            <person name="Ohm R."/>
            <person name="LaButti K."/>
            <person name="Andreopoulos B."/>
            <person name="Pangilinan J."/>
            <person name="Nolan M."/>
            <person name="Tritt A."/>
            <person name="Clum A."/>
            <person name="Lipzen A."/>
            <person name="Daum C."/>
            <person name="Barry K."/>
            <person name="Grigoriev I.V."/>
            <person name="Vilgalys R."/>
        </authorList>
    </citation>
    <scope>NUCLEOTIDE SEQUENCE</scope>
    <source>
        <strain evidence="2">PMI_201</strain>
    </source>
</reference>
<keyword evidence="3" id="KW-1185">Reference proteome</keyword>
<feature type="region of interest" description="Disordered" evidence="1">
    <location>
        <begin position="199"/>
        <end position="234"/>
    </location>
</feature>
<dbReference type="GeneID" id="70252443"/>
<feature type="compositionally biased region" description="Polar residues" evidence="1">
    <location>
        <begin position="225"/>
        <end position="234"/>
    </location>
</feature>
<dbReference type="EMBL" id="JAJTJA010000007">
    <property type="protein sequence ID" value="KAH8696224.1"/>
    <property type="molecule type" value="Genomic_DNA"/>
</dbReference>
<comment type="caution">
    <text evidence="2">The sequence shown here is derived from an EMBL/GenBank/DDBJ whole genome shotgun (WGS) entry which is preliminary data.</text>
</comment>